<evidence type="ECO:0000313" key="3">
    <source>
        <dbReference type="EMBL" id="BAK37551.1"/>
    </source>
</evidence>
<dbReference type="EMBL" id="AP012204">
    <property type="protein sequence ID" value="BAK37551.1"/>
    <property type="molecule type" value="Genomic_DNA"/>
</dbReference>
<dbReference type="PANTHER" id="PTHR30466">
    <property type="entry name" value="FLAVIN REDUCTASE"/>
    <property type="match status" value="1"/>
</dbReference>
<dbReference type="InterPro" id="IPR012349">
    <property type="entry name" value="Split_barrel_FMN-bd"/>
</dbReference>
<dbReference type="SMART" id="SM00903">
    <property type="entry name" value="Flavin_Reduct"/>
    <property type="match status" value="1"/>
</dbReference>
<accession>F5XTV2</accession>
<dbReference type="RefSeq" id="WP_013865385.1">
    <property type="nucleotide sequence ID" value="NC_015635.1"/>
</dbReference>
<keyword evidence="4" id="KW-1185">Reference proteome</keyword>
<dbReference type="Proteomes" id="UP000007947">
    <property type="component" value="Chromosome"/>
</dbReference>
<dbReference type="GO" id="GO:0042602">
    <property type="term" value="F:riboflavin reductase (NADPH) activity"/>
    <property type="evidence" value="ECO:0007669"/>
    <property type="project" value="TreeGrafter"/>
</dbReference>
<name>F5XTV2_MICPN</name>
<evidence type="ECO:0000259" key="2">
    <source>
        <dbReference type="SMART" id="SM00903"/>
    </source>
</evidence>
<dbReference type="GO" id="GO:0010181">
    <property type="term" value="F:FMN binding"/>
    <property type="evidence" value="ECO:0007669"/>
    <property type="project" value="InterPro"/>
</dbReference>
<protein>
    <submittedName>
        <fullName evidence="3">NADH-dependent FMN reductase</fullName>
        <ecNumber evidence="3">1.5.1.-</ecNumber>
    </submittedName>
</protein>
<dbReference type="eggNOG" id="COG1853">
    <property type="taxonomic scope" value="Bacteria"/>
</dbReference>
<dbReference type="PANTHER" id="PTHR30466:SF1">
    <property type="entry name" value="FMN REDUCTASE (NADH) RUTF"/>
    <property type="match status" value="1"/>
</dbReference>
<dbReference type="STRING" id="1032480.MLP_45370"/>
<sequence length="175" mass="18755">MTAHNCIETGQRPEDLASDRFRAIFRRHPAGVAVVTFADGERPIGFTATSVISVSAEPPLLAFSVAGTSSSWRTLAVVPSVVVNFLAAGQVDISARFATSGIDRFAGVDWRRLQTGEPVLEGTLSWVRGEVVNRTSVGASHLVIVRVVESHHGPDAAPLIYYDRAYHQVDGSSAL</sequence>
<dbReference type="KEGG" id="mph:MLP_45370"/>
<dbReference type="HOGENOM" id="CLU_059021_1_1_11"/>
<dbReference type="InterPro" id="IPR050268">
    <property type="entry name" value="NADH-dep_flavin_reductase"/>
</dbReference>
<dbReference type="AlphaFoldDB" id="F5XTV2"/>
<dbReference type="Pfam" id="PF01613">
    <property type="entry name" value="Flavin_Reduct"/>
    <property type="match status" value="1"/>
</dbReference>
<evidence type="ECO:0000256" key="1">
    <source>
        <dbReference type="ARBA" id="ARBA00023002"/>
    </source>
</evidence>
<dbReference type="EC" id="1.5.1.-" evidence="3"/>
<gene>
    <name evidence="3" type="ordered locus">MLP_45370</name>
</gene>
<dbReference type="Gene3D" id="2.30.110.10">
    <property type="entry name" value="Electron Transport, Fmn-binding Protein, Chain A"/>
    <property type="match status" value="1"/>
</dbReference>
<proteinExistence type="predicted"/>
<dbReference type="SUPFAM" id="SSF50475">
    <property type="entry name" value="FMN-binding split barrel"/>
    <property type="match status" value="1"/>
</dbReference>
<feature type="domain" description="Flavin reductase like" evidence="2">
    <location>
        <begin position="25"/>
        <end position="168"/>
    </location>
</feature>
<reference evidence="3 4" key="1">
    <citation type="submission" date="2011-05" db="EMBL/GenBank/DDBJ databases">
        <title>Whole genome sequence of Microlunatus phosphovorus NM-1.</title>
        <authorList>
            <person name="Hosoyama A."/>
            <person name="Sasaki K."/>
            <person name="Harada T."/>
            <person name="Igarashi R."/>
            <person name="Kawakoshi A."/>
            <person name="Sasagawa M."/>
            <person name="Fukada J."/>
            <person name="Nakamura S."/>
            <person name="Katano Y."/>
            <person name="Hanada S."/>
            <person name="Kamagata Y."/>
            <person name="Nakamura N."/>
            <person name="Yamazaki S."/>
            <person name="Fujita N."/>
        </authorList>
    </citation>
    <scope>NUCLEOTIDE SEQUENCE [LARGE SCALE GENOMIC DNA]</scope>
    <source>
        <strain evidence="4">ATCC 700054 / DSM 10555 / JCM 9379 / NBRC 101784 / NCIMB 13414 / VKM Ac-1990 / NM-1</strain>
    </source>
</reference>
<dbReference type="OrthoDB" id="9792858at2"/>
<dbReference type="GO" id="GO:0006208">
    <property type="term" value="P:pyrimidine nucleobase catabolic process"/>
    <property type="evidence" value="ECO:0007669"/>
    <property type="project" value="TreeGrafter"/>
</dbReference>
<organism evidence="3 4">
    <name type="scientific">Microlunatus phosphovorus (strain ATCC 700054 / DSM 10555 / JCM 9379 / NBRC 101784 / NCIMB 13414 / VKM Ac-1990 / NM-1)</name>
    <dbReference type="NCBI Taxonomy" id="1032480"/>
    <lineage>
        <taxon>Bacteria</taxon>
        <taxon>Bacillati</taxon>
        <taxon>Actinomycetota</taxon>
        <taxon>Actinomycetes</taxon>
        <taxon>Propionibacteriales</taxon>
        <taxon>Propionibacteriaceae</taxon>
        <taxon>Microlunatus</taxon>
    </lineage>
</organism>
<keyword evidence="1 3" id="KW-0560">Oxidoreductase</keyword>
<evidence type="ECO:0000313" key="4">
    <source>
        <dbReference type="Proteomes" id="UP000007947"/>
    </source>
</evidence>
<dbReference type="InterPro" id="IPR002563">
    <property type="entry name" value="Flavin_Rdtase-like_dom"/>
</dbReference>